<evidence type="ECO:0000313" key="3">
    <source>
        <dbReference type="Proteomes" id="UP000183832"/>
    </source>
</evidence>
<name>A0A1J1IHR1_9DIPT</name>
<feature type="region of interest" description="Disordered" evidence="1">
    <location>
        <begin position="41"/>
        <end position="61"/>
    </location>
</feature>
<reference evidence="2 3" key="1">
    <citation type="submission" date="2015-04" db="EMBL/GenBank/DDBJ databases">
        <authorList>
            <person name="Syromyatnikov M.Y."/>
            <person name="Popov V.N."/>
        </authorList>
    </citation>
    <scope>NUCLEOTIDE SEQUENCE [LARGE SCALE GENOMIC DNA]</scope>
</reference>
<evidence type="ECO:0000313" key="2">
    <source>
        <dbReference type="EMBL" id="CRK97993.1"/>
    </source>
</evidence>
<gene>
    <name evidence="2" type="ORF">CLUMA_CG011362</name>
</gene>
<dbReference type="Proteomes" id="UP000183832">
    <property type="component" value="Unassembled WGS sequence"/>
</dbReference>
<protein>
    <submittedName>
        <fullName evidence="2">CLUMA_CG011362, isoform A</fullName>
    </submittedName>
</protein>
<organism evidence="2 3">
    <name type="scientific">Clunio marinus</name>
    <dbReference type="NCBI Taxonomy" id="568069"/>
    <lineage>
        <taxon>Eukaryota</taxon>
        <taxon>Metazoa</taxon>
        <taxon>Ecdysozoa</taxon>
        <taxon>Arthropoda</taxon>
        <taxon>Hexapoda</taxon>
        <taxon>Insecta</taxon>
        <taxon>Pterygota</taxon>
        <taxon>Neoptera</taxon>
        <taxon>Endopterygota</taxon>
        <taxon>Diptera</taxon>
        <taxon>Nematocera</taxon>
        <taxon>Chironomoidea</taxon>
        <taxon>Chironomidae</taxon>
        <taxon>Clunio</taxon>
    </lineage>
</organism>
<proteinExistence type="predicted"/>
<sequence>MSSTYELFNKQALTMCDFNELICLCNCTLFPKTEQKQAKVSNTISKQDARSKPSAESCQDN</sequence>
<keyword evidence="3" id="KW-1185">Reference proteome</keyword>
<accession>A0A1J1IHR1</accession>
<dbReference type="EMBL" id="CVRI01000047">
    <property type="protein sequence ID" value="CRK97993.1"/>
    <property type="molecule type" value="Genomic_DNA"/>
</dbReference>
<dbReference type="AlphaFoldDB" id="A0A1J1IHR1"/>
<evidence type="ECO:0000256" key="1">
    <source>
        <dbReference type="SAM" id="MobiDB-lite"/>
    </source>
</evidence>